<proteinExistence type="inferred from homology"/>
<dbReference type="CDD" id="cd00073">
    <property type="entry name" value="H15"/>
    <property type="match status" value="1"/>
</dbReference>
<feature type="domain" description="H15" evidence="8">
    <location>
        <begin position="25"/>
        <end position="105"/>
    </location>
</feature>
<feature type="region of interest" description="Disordered" evidence="7">
    <location>
        <begin position="261"/>
        <end position="280"/>
    </location>
</feature>
<dbReference type="Ensembl" id="ENSCCRT00020067320.1">
    <property type="protein sequence ID" value="ENSCCRP00020061133.1"/>
    <property type="gene ID" value="ENSCCRG00020028915.1"/>
</dbReference>
<dbReference type="Proteomes" id="UP000694701">
    <property type="component" value="Unplaced"/>
</dbReference>
<dbReference type="InterPro" id="IPR036390">
    <property type="entry name" value="WH_DNA-bd_sf"/>
</dbReference>
<dbReference type="GO" id="GO:0030527">
    <property type="term" value="F:structural constituent of chromatin"/>
    <property type="evidence" value="ECO:0007669"/>
    <property type="project" value="InterPro"/>
</dbReference>
<keyword evidence="3 6" id="KW-0158">Chromosome</keyword>
<feature type="compositionally biased region" description="Basic and acidic residues" evidence="7">
    <location>
        <begin position="270"/>
        <end position="280"/>
    </location>
</feature>
<dbReference type="GO" id="GO:0003690">
    <property type="term" value="F:double-stranded DNA binding"/>
    <property type="evidence" value="ECO:0007669"/>
    <property type="project" value="TreeGrafter"/>
</dbReference>
<dbReference type="Pfam" id="PF00538">
    <property type="entry name" value="Linker_histone"/>
    <property type="match status" value="1"/>
</dbReference>
<protein>
    <submittedName>
        <fullName evidence="9">Linker histone H1M</fullName>
    </submittedName>
</protein>
<dbReference type="SMART" id="SM00526">
    <property type="entry name" value="H15"/>
    <property type="match status" value="1"/>
</dbReference>
<dbReference type="GO" id="GO:0030261">
    <property type="term" value="P:chromosome condensation"/>
    <property type="evidence" value="ECO:0007669"/>
    <property type="project" value="TreeGrafter"/>
</dbReference>
<evidence type="ECO:0000256" key="2">
    <source>
        <dbReference type="ARBA" id="ARBA00004286"/>
    </source>
</evidence>
<dbReference type="InterPro" id="IPR005819">
    <property type="entry name" value="H1/H5"/>
</dbReference>
<dbReference type="PANTHER" id="PTHR11467">
    <property type="entry name" value="HISTONE H1"/>
    <property type="match status" value="1"/>
</dbReference>
<feature type="compositionally biased region" description="Basic and acidic residues" evidence="7">
    <location>
        <begin position="234"/>
        <end position="250"/>
    </location>
</feature>
<organism evidence="9 10">
    <name type="scientific">Cyprinus carpio</name>
    <name type="common">Common carp</name>
    <dbReference type="NCBI Taxonomy" id="7962"/>
    <lineage>
        <taxon>Eukaryota</taxon>
        <taxon>Metazoa</taxon>
        <taxon>Chordata</taxon>
        <taxon>Craniata</taxon>
        <taxon>Vertebrata</taxon>
        <taxon>Euteleostomi</taxon>
        <taxon>Actinopterygii</taxon>
        <taxon>Neopterygii</taxon>
        <taxon>Teleostei</taxon>
        <taxon>Ostariophysi</taxon>
        <taxon>Cypriniformes</taxon>
        <taxon>Cyprinidae</taxon>
        <taxon>Cyprininae</taxon>
        <taxon>Cyprinus</taxon>
    </lineage>
</organism>
<reference evidence="9" key="1">
    <citation type="submission" date="2025-08" db="UniProtKB">
        <authorList>
            <consortium name="Ensembl"/>
        </authorList>
    </citation>
    <scope>IDENTIFICATION</scope>
</reference>
<dbReference type="GO" id="GO:0006334">
    <property type="term" value="P:nucleosome assembly"/>
    <property type="evidence" value="ECO:0007669"/>
    <property type="project" value="InterPro"/>
</dbReference>
<comment type="similarity">
    <text evidence="6">Belongs to the histone H1/H5 family.</text>
</comment>
<evidence type="ECO:0000259" key="8">
    <source>
        <dbReference type="PROSITE" id="PS51504"/>
    </source>
</evidence>
<feature type="region of interest" description="Disordered" evidence="7">
    <location>
        <begin position="169"/>
        <end position="188"/>
    </location>
</feature>
<sequence>MTCLNLISDASESSSNKATGRKVSPHPSTMEMVKEALKELDSRKGVSAQAIRGYIKEKYTTVDETRLKFMVRRTLNKGIETGVFVRPANSGSTTTGAQGRFRVTSSFWHRFIIAKVSDIMHSDMIVAMSFYFRLLPRPKQRRLRCSQRKMLIPMLRRHLNLRKLRQLKPRVKKQAKKRSPQRKRRPQTMLSLRRLREMALPQRWPLLRSQRQRMLQGRVELSPNRAKLKKPLKHQKELRNQQLRKPERKLQRQRMVNWERRVLQPLRKHRGDEEKNDAGT</sequence>
<feature type="compositionally biased region" description="Basic residues" evidence="7">
    <location>
        <begin position="169"/>
        <end position="186"/>
    </location>
</feature>
<evidence type="ECO:0000313" key="10">
    <source>
        <dbReference type="Proteomes" id="UP000694701"/>
    </source>
</evidence>
<evidence type="ECO:0000313" key="9">
    <source>
        <dbReference type="Ensembl" id="ENSCCRP00020061133.1"/>
    </source>
</evidence>
<dbReference type="InterPro" id="IPR036388">
    <property type="entry name" value="WH-like_DNA-bd_sf"/>
</dbReference>
<dbReference type="AlphaFoldDB" id="A0A8C2FUZ3"/>
<evidence type="ECO:0000256" key="6">
    <source>
        <dbReference type="RuleBase" id="RU003894"/>
    </source>
</evidence>
<feature type="region of interest" description="Disordered" evidence="7">
    <location>
        <begin position="8"/>
        <end position="29"/>
    </location>
</feature>
<accession>A0A8C2FUZ3</accession>
<keyword evidence="5 6" id="KW-0539">Nucleus</keyword>
<dbReference type="GO" id="GO:0045910">
    <property type="term" value="P:negative regulation of DNA recombination"/>
    <property type="evidence" value="ECO:0007669"/>
    <property type="project" value="TreeGrafter"/>
</dbReference>
<feature type="region of interest" description="Disordered" evidence="7">
    <location>
        <begin position="228"/>
        <end position="256"/>
    </location>
</feature>
<evidence type="ECO:0000256" key="4">
    <source>
        <dbReference type="ARBA" id="ARBA00023125"/>
    </source>
</evidence>
<dbReference type="GO" id="GO:0005634">
    <property type="term" value="C:nucleus"/>
    <property type="evidence" value="ECO:0007669"/>
    <property type="project" value="UniProtKB-SubCell"/>
</dbReference>
<evidence type="ECO:0000256" key="3">
    <source>
        <dbReference type="ARBA" id="ARBA00022454"/>
    </source>
</evidence>
<keyword evidence="4 6" id="KW-0238">DNA-binding</keyword>
<dbReference type="InterPro" id="IPR005818">
    <property type="entry name" value="Histone_H1/H5_H15"/>
</dbReference>
<evidence type="ECO:0000256" key="7">
    <source>
        <dbReference type="SAM" id="MobiDB-lite"/>
    </source>
</evidence>
<dbReference type="SUPFAM" id="SSF46785">
    <property type="entry name" value="Winged helix' DNA-binding domain"/>
    <property type="match status" value="1"/>
</dbReference>
<evidence type="ECO:0000256" key="5">
    <source>
        <dbReference type="ARBA" id="ARBA00023242"/>
    </source>
</evidence>
<name>A0A8C2FUZ3_CYPCA</name>
<dbReference type="GO" id="GO:0031492">
    <property type="term" value="F:nucleosomal DNA binding"/>
    <property type="evidence" value="ECO:0007669"/>
    <property type="project" value="TreeGrafter"/>
</dbReference>
<dbReference type="PANTHER" id="PTHR11467:SF177">
    <property type="entry name" value="HISTONE H1, EARLY EMBRYONIC"/>
    <property type="match status" value="1"/>
</dbReference>
<dbReference type="Gene3D" id="1.10.10.10">
    <property type="entry name" value="Winged helix-like DNA-binding domain superfamily/Winged helix DNA-binding domain"/>
    <property type="match status" value="1"/>
</dbReference>
<evidence type="ECO:0000256" key="1">
    <source>
        <dbReference type="ARBA" id="ARBA00004123"/>
    </source>
</evidence>
<dbReference type="PRINTS" id="PR00624">
    <property type="entry name" value="HISTONEH5"/>
</dbReference>
<dbReference type="GO" id="GO:0000786">
    <property type="term" value="C:nucleosome"/>
    <property type="evidence" value="ECO:0007669"/>
    <property type="project" value="InterPro"/>
</dbReference>
<comment type="subcellular location">
    <subcellularLocation>
        <location evidence="2">Chromosome</location>
    </subcellularLocation>
    <subcellularLocation>
        <location evidence="1 6">Nucleus</location>
    </subcellularLocation>
</comment>
<feature type="compositionally biased region" description="Polar residues" evidence="7">
    <location>
        <begin position="8"/>
        <end position="18"/>
    </location>
</feature>
<dbReference type="PROSITE" id="PS51504">
    <property type="entry name" value="H15"/>
    <property type="match status" value="1"/>
</dbReference>
<dbReference type="FunFam" id="1.10.10.10:FF:000393">
    <property type="entry name" value="Oocyte-specific H1 histone"/>
    <property type="match status" value="1"/>
</dbReference>